<dbReference type="CDD" id="cd03025">
    <property type="entry name" value="DsbA_FrnE_like"/>
    <property type="match status" value="1"/>
</dbReference>
<dbReference type="Gene3D" id="3.40.30.10">
    <property type="entry name" value="Glutaredoxin"/>
    <property type="match status" value="1"/>
</dbReference>
<dbReference type="SUPFAM" id="SSF52833">
    <property type="entry name" value="Thioredoxin-like"/>
    <property type="match status" value="1"/>
</dbReference>
<dbReference type="HAMAP" id="MF_02245">
    <property type="entry name" value="Adapter_SpxH"/>
    <property type="match status" value="1"/>
</dbReference>
<name>A0A919X673_9BACI</name>
<dbReference type="GO" id="GO:0005737">
    <property type="term" value="C:cytoplasm"/>
    <property type="evidence" value="ECO:0007669"/>
    <property type="project" value="UniProtKB-SubCell"/>
</dbReference>
<dbReference type="PANTHER" id="PTHR13887:SF47">
    <property type="entry name" value="CLPXP ADAPTER PROTEIN SPXH"/>
    <property type="match status" value="1"/>
</dbReference>
<keyword evidence="1 2" id="KW-0963">Cytoplasm</keyword>
<dbReference type="EMBL" id="BORP01000001">
    <property type="protein sequence ID" value="GIO25769.1"/>
    <property type="molecule type" value="Genomic_DNA"/>
</dbReference>
<dbReference type="RefSeq" id="WP_280530716.1">
    <property type="nucleotide sequence ID" value="NZ_BORP01000001.1"/>
</dbReference>
<sequence>MSWERTVLMNSQKENTSPEYSCFTAKKPIEIYVFIDPMCPECWSLEPYLKKLSIEYGRLFTLRPIISGSSKPLNHGNFDRPKKLKEIWERTASRTGMSCDGDLWIENPIHSPITAYLAIKAAELQGLRYGKAFLRKVQEYLFLKKKNISDESVLMECAKAVKLDLQEFKADLYAVSAKKALQCDIKLAHEMEIDYMPTMVFFHKNIEEQGIKISGLYPYDIYVRVLSEMLDHTPIPSQHPPLESFVRHYEVVASKEISVVYNWSIEKAEREMKKLQLKQLVEKIPAKHGTFWQYVGEKNSHH</sequence>
<reference evidence="3" key="1">
    <citation type="submission" date="2021-03" db="EMBL/GenBank/DDBJ databases">
        <title>Antimicrobial resistance genes in bacteria isolated from Japanese honey, and their potential for conferring macrolide and lincosamide resistance in the American foulbrood pathogen Paenibacillus larvae.</title>
        <authorList>
            <person name="Okamoto M."/>
            <person name="Kumagai M."/>
            <person name="Kanamori H."/>
            <person name="Takamatsu D."/>
        </authorList>
    </citation>
    <scope>NUCLEOTIDE SEQUENCE</scope>
    <source>
        <strain evidence="3">J43TS3</strain>
    </source>
</reference>
<organism evidence="3 4">
    <name type="scientific">Ornithinibacillus bavariensis</name>
    <dbReference type="NCBI Taxonomy" id="545502"/>
    <lineage>
        <taxon>Bacteria</taxon>
        <taxon>Bacillati</taxon>
        <taxon>Bacillota</taxon>
        <taxon>Bacilli</taxon>
        <taxon>Bacillales</taxon>
        <taxon>Bacillaceae</taxon>
        <taxon>Ornithinibacillus</taxon>
    </lineage>
</organism>
<accession>A0A919X673</accession>
<dbReference type="AlphaFoldDB" id="A0A919X673"/>
<comment type="similarity">
    <text evidence="2">Belongs to the SpxH family.</text>
</comment>
<dbReference type="InterPro" id="IPR046404">
    <property type="entry name" value="Adapter_SpxH"/>
</dbReference>
<dbReference type="Pfam" id="PF13743">
    <property type="entry name" value="Thioredoxin_5"/>
    <property type="match status" value="1"/>
</dbReference>
<dbReference type="Proteomes" id="UP000676917">
    <property type="component" value="Unassembled WGS sequence"/>
</dbReference>
<evidence type="ECO:0000313" key="4">
    <source>
        <dbReference type="Proteomes" id="UP000676917"/>
    </source>
</evidence>
<evidence type="ECO:0000256" key="2">
    <source>
        <dbReference type="HAMAP-Rule" id="MF_02245"/>
    </source>
</evidence>
<dbReference type="PANTHER" id="PTHR13887">
    <property type="entry name" value="GLUTATHIONE S-TRANSFERASE KAPPA"/>
    <property type="match status" value="1"/>
</dbReference>
<protein>
    <recommendedName>
        <fullName evidence="2">ClpXP adapter protein SpxH</fullName>
    </recommendedName>
</protein>
<comment type="caution">
    <text evidence="3">The sequence shown here is derived from an EMBL/GenBank/DDBJ whole genome shotgun (WGS) entry which is preliminary data.</text>
</comment>
<keyword evidence="4" id="KW-1185">Reference proteome</keyword>
<evidence type="ECO:0000313" key="3">
    <source>
        <dbReference type="EMBL" id="GIO25769.1"/>
    </source>
</evidence>
<proteinExistence type="inferred from homology"/>
<comment type="function">
    <text evidence="2">Adapter protein required for efficient degradation of Spx by ClpXP under non-stress conditions. Interaction with Spx stabilizes Spx and exposes the C-terminus of Spx for recognition and proteolysis by ClpXP.</text>
</comment>
<comment type="subunit">
    <text evidence="2">Interacts with Spx.</text>
</comment>
<evidence type="ECO:0000256" key="1">
    <source>
        <dbReference type="ARBA" id="ARBA00022490"/>
    </source>
</evidence>
<dbReference type="InterPro" id="IPR036249">
    <property type="entry name" value="Thioredoxin-like_sf"/>
</dbReference>
<comment type="subcellular location">
    <subcellularLocation>
        <location evidence="2">Cytoplasm</location>
    </subcellularLocation>
</comment>
<gene>
    <name evidence="3" type="primary">yjbH</name>
    <name evidence="2" type="synonym">spxH</name>
    <name evidence="3" type="ORF">J43TS3_03800</name>
</gene>